<evidence type="ECO:0000256" key="3">
    <source>
        <dbReference type="ARBA" id="ARBA00022473"/>
    </source>
</evidence>
<dbReference type="EMBL" id="HBUF01055900">
    <property type="protein sequence ID" value="CAG6623907.1"/>
    <property type="molecule type" value="Transcribed_RNA"/>
</dbReference>
<dbReference type="AlphaFoldDB" id="A0A8D8SQP3"/>
<dbReference type="PROSITE" id="PS00250">
    <property type="entry name" value="TGF_BETA_1"/>
    <property type="match status" value="1"/>
</dbReference>
<dbReference type="SUPFAM" id="SSF57501">
    <property type="entry name" value="Cystine-knot cytokines"/>
    <property type="match status" value="1"/>
</dbReference>
<dbReference type="GO" id="GO:0051240">
    <property type="term" value="P:positive regulation of multicellular organismal process"/>
    <property type="evidence" value="ECO:0007669"/>
    <property type="project" value="UniProtKB-ARBA"/>
</dbReference>
<evidence type="ECO:0000256" key="2">
    <source>
        <dbReference type="ARBA" id="ARBA00006656"/>
    </source>
</evidence>
<dbReference type="CDD" id="cd13760">
    <property type="entry name" value="TGF_beta_BMP2_like"/>
    <property type="match status" value="1"/>
</dbReference>
<evidence type="ECO:0000313" key="14">
    <source>
        <dbReference type="EMBL" id="CAG6670662.1"/>
    </source>
</evidence>
<dbReference type="EMBL" id="HBUF01572429">
    <property type="protein sequence ID" value="CAG6767102.1"/>
    <property type="molecule type" value="Transcribed_RNA"/>
</dbReference>
<feature type="domain" description="TGF-beta family profile" evidence="13">
    <location>
        <begin position="275"/>
        <end position="396"/>
    </location>
</feature>
<protein>
    <submittedName>
        <fullName evidence="14">Protein decapentaplegic</fullName>
    </submittedName>
</protein>
<dbReference type="PANTHER" id="PTHR11848">
    <property type="entry name" value="TGF-BETA FAMILY"/>
    <property type="match status" value="1"/>
</dbReference>
<evidence type="ECO:0000256" key="1">
    <source>
        <dbReference type="ARBA" id="ARBA00004613"/>
    </source>
</evidence>
<dbReference type="Gene3D" id="2.60.120.970">
    <property type="match status" value="1"/>
</dbReference>
<dbReference type="FunFam" id="2.10.90.10:FF:000103">
    <property type="entry name" value="Bone morphogenetic protein 16"/>
    <property type="match status" value="1"/>
</dbReference>
<feature type="region of interest" description="Disordered" evidence="11">
    <location>
        <begin position="267"/>
        <end position="289"/>
    </location>
</feature>
<keyword evidence="8" id="KW-1015">Disulfide bond</keyword>
<accession>A0A8D8SQP3</accession>
<organism evidence="14">
    <name type="scientific">Cacopsylla melanoneura</name>
    <dbReference type="NCBI Taxonomy" id="428564"/>
    <lineage>
        <taxon>Eukaryota</taxon>
        <taxon>Metazoa</taxon>
        <taxon>Ecdysozoa</taxon>
        <taxon>Arthropoda</taxon>
        <taxon>Hexapoda</taxon>
        <taxon>Insecta</taxon>
        <taxon>Pterygota</taxon>
        <taxon>Neoptera</taxon>
        <taxon>Paraneoptera</taxon>
        <taxon>Hemiptera</taxon>
        <taxon>Sternorrhyncha</taxon>
        <taxon>Psylloidea</taxon>
        <taxon>Psyllidae</taxon>
        <taxon>Psyllinae</taxon>
        <taxon>Cacopsylla</taxon>
    </lineage>
</organism>
<dbReference type="InterPro" id="IPR029034">
    <property type="entry name" value="Cystine-knot_cytokine"/>
</dbReference>
<dbReference type="Gene3D" id="2.10.90.10">
    <property type="entry name" value="Cystine-knot cytokines"/>
    <property type="match status" value="1"/>
</dbReference>
<dbReference type="InterPro" id="IPR015615">
    <property type="entry name" value="TGF-beta-rel"/>
</dbReference>
<dbReference type="Pfam" id="PF00688">
    <property type="entry name" value="TGFb_propeptide"/>
    <property type="match status" value="1"/>
</dbReference>
<dbReference type="EMBL" id="HBUF01055899">
    <property type="protein sequence ID" value="CAG6623906.1"/>
    <property type="molecule type" value="Transcribed_RNA"/>
</dbReference>
<evidence type="ECO:0000259" key="13">
    <source>
        <dbReference type="PROSITE" id="PS51362"/>
    </source>
</evidence>
<dbReference type="GO" id="GO:0005615">
    <property type="term" value="C:extracellular space"/>
    <property type="evidence" value="ECO:0007669"/>
    <property type="project" value="TreeGrafter"/>
</dbReference>
<feature type="chain" id="PRO_5033671213" evidence="12">
    <location>
        <begin position="26"/>
        <end position="396"/>
    </location>
</feature>
<dbReference type="InterPro" id="IPR001111">
    <property type="entry name" value="TGF-b_propeptide"/>
</dbReference>
<proteinExistence type="inferred from homology"/>
<dbReference type="Pfam" id="PF00019">
    <property type="entry name" value="TGF_beta"/>
    <property type="match status" value="1"/>
</dbReference>
<feature type="compositionally biased region" description="Basic and acidic residues" evidence="11">
    <location>
        <begin position="271"/>
        <end position="284"/>
    </location>
</feature>
<dbReference type="PROSITE" id="PS51362">
    <property type="entry name" value="TGF_BETA_2"/>
    <property type="match status" value="1"/>
</dbReference>
<dbReference type="EMBL" id="HBUF01572430">
    <property type="protein sequence ID" value="CAG6767103.1"/>
    <property type="molecule type" value="Transcribed_RNA"/>
</dbReference>
<dbReference type="GO" id="GO:0030154">
    <property type="term" value="P:cell differentiation"/>
    <property type="evidence" value="ECO:0007669"/>
    <property type="project" value="UniProtKB-KW"/>
</dbReference>
<evidence type="ECO:0000256" key="7">
    <source>
        <dbReference type="ARBA" id="ARBA00023030"/>
    </source>
</evidence>
<keyword evidence="6" id="KW-0221">Differentiation</keyword>
<sequence>MRSLLMVVTVLATLGITILTSIAHAQDTAESVPLDKKALQQVESNLLSLFGLNRRPRVNRKNVRIPKAMLDLYKLQTGQDVDTSMLPLPGRHTRSANTVRTFTHQVTNIDKRFKYLNKFRLHFDVTSLPERERVQSAELRLSRPMEYEADKRNTIQRILVKDILQPGIKGISKPVLRIVDSVLLDSTSEESGISLDVLPAVQRWTNNPEHNHGLLIEVTNKDGVLLDRHIRPLVVMKRDQEEYNDLEWTSLEPILFLYSDDGRNKPTSLEDLLKRPRRTPNEPPRKHKKNTYSICKRHPLYVDFADVGWNDWIVAPPGYDAYVCKGDCPFPLAEHLNSTNHAIVQTLMNSVQPETVPKACCVPTALSAISMLYLDEDSKVVLKTYQDMAVIGCGCR</sequence>
<name>A0A8D8SQP3_9HEMI</name>
<reference evidence="14" key="1">
    <citation type="submission" date="2021-05" db="EMBL/GenBank/DDBJ databases">
        <authorList>
            <person name="Alioto T."/>
            <person name="Alioto T."/>
            <person name="Gomez Garrido J."/>
        </authorList>
    </citation>
    <scope>NUCLEOTIDE SEQUENCE</scope>
</reference>
<dbReference type="EMBL" id="HBUF01223882">
    <property type="protein sequence ID" value="CAG6670662.1"/>
    <property type="molecule type" value="Transcribed_RNA"/>
</dbReference>
<evidence type="ECO:0000256" key="6">
    <source>
        <dbReference type="ARBA" id="ARBA00022782"/>
    </source>
</evidence>
<dbReference type="EMBL" id="HBUF01055898">
    <property type="protein sequence ID" value="CAG6623905.1"/>
    <property type="molecule type" value="Transcribed_RNA"/>
</dbReference>
<evidence type="ECO:0000256" key="12">
    <source>
        <dbReference type="SAM" id="SignalP"/>
    </source>
</evidence>
<dbReference type="InterPro" id="IPR001839">
    <property type="entry name" value="TGF-b_C"/>
</dbReference>
<keyword evidence="9" id="KW-0325">Glycoprotein</keyword>
<comment type="subcellular location">
    <subcellularLocation>
        <location evidence="1">Secreted</location>
    </subcellularLocation>
</comment>
<dbReference type="EMBL" id="HBUF01223881">
    <property type="protein sequence ID" value="CAG6670661.1"/>
    <property type="molecule type" value="Transcribed_RNA"/>
</dbReference>
<dbReference type="SMART" id="SM00204">
    <property type="entry name" value="TGFB"/>
    <property type="match status" value="1"/>
</dbReference>
<keyword evidence="4" id="KW-0964">Secreted</keyword>
<evidence type="ECO:0000256" key="9">
    <source>
        <dbReference type="ARBA" id="ARBA00023180"/>
    </source>
</evidence>
<comment type="similarity">
    <text evidence="2 10">Belongs to the TGF-beta family.</text>
</comment>
<evidence type="ECO:0000256" key="11">
    <source>
        <dbReference type="SAM" id="MobiDB-lite"/>
    </source>
</evidence>
<evidence type="ECO:0000256" key="5">
    <source>
        <dbReference type="ARBA" id="ARBA00022729"/>
    </source>
</evidence>
<dbReference type="GO" id="GO:0008083">
    <property type="term" value="F:growth factor activity"/>
    <property type="evidence" value="ECO:0007669"/>
    <property type="project" value="UniProtKB-KW"/>
</dbReference>
<dbReference type="GO" id="GO:0005125">
    <property type="term" value="F:cytokine activity"/>
    <property type="evidence" value="ECO:0007669"/>
    <property type="project" value="TreeGrafter"/>
</dbReference>
<evidence type="ECO:0000256" key="10">
    <source>
        <dbReference type="RuleBase" id="RU000354"/>
    </source>
</evidence>
<keyword evidence="5 12" id="KW-0732">Signal</keyword>
<feature type="signal peptide" evidence="12">
    <location>
        <begin position="1"/>
        <end position="25"/>
    </location>
</feature>
<dbReference type="InterPro" id="IPR017948">
    <property type="entry name" value="TGFb_CS"/>
</dbReference>
<dbReference type="PANTHER" id="PTHR11848:SF263">
    <property type="entry name" value="PROTEIN DECAPENTAPLEGIC"/>
    <property type="match status" value="1"/>
</dbReference>
<dbReference type="GO" id="GO:0051094">
    <property type="term" value="P:positive regulation of developmental process"/>
    <property type="evidence" value="ECO:0007669"/>
    <property type="project" value="UniProtKB-ARBA"/>
</dbReference>
<keyword evidence="7 10" id="KW-0339">Growth factor</keyword>
<evidence type="ECO:0000256" key="8">
    <source>
        <dbReference type="ARBA" id="ARBA00023157"/>
    </source>
</evidence>
<evidence type="ECO:0000256" key="4">
    <source>
        <dbReference type="ARBA" id="ARBA00022525"/>
    </source>
</evidence>
<keyword evidence="3" id="KW-0217">Developmental protein</keyword>